<gene>
    <name evidence="6" type="ORF">HKN21_06580</name>
</gene>
<comment type="similarity">
    <text evidence="1">Belongs to the ABC transporter superfamily.</text>
</comment>
<comment type="caution">
    <text evidence="6">The sequence shown here is derived from an EMBL/GenBank/DDBJ whole genome shotgun (WGS) entry which is preliminary data.</text>
</comment>
<sequence length="312" mass="34643">MNNALVLTKVVKRYGDFTAVNGISLNVPKGSVYGFLGPNGAGKTTTIRMIMNITKPDEGSIKVFGQTSGEETKARIGYLPEERGVYKKMKVLDLIQYFGRLKGKDPKQIRTRALELLDSLELSKWAGSKCQDLSKGMQQKVQFISTIVHEPELVILDEPFSGLDPVNVEVVKDMILELRRRGTTVLFSTHIMDQAEKLCDSVVLINRGEIVIDGPLSEVKSSSVAEEAIIVEYDGSGDLISQNTRVARMNDFGKYMEVYLKPGSTPQEFLSDLVGKVSVRRFEVRHPTLNEIFIRSVRGEDAAATLPEEVTV</sequence>
<dbReference type="InterPro" id="IPR003439">
    <property type="entry name" value="ABC_transporter-like_ATP-bd"/>
</dbReference>
<dbReference type="Pfam" id="PF00005">
    <property type="entry name" value="ABC_tran"/>
    <property type="match status" value="1"/>
</dbReference>
<dbReference type="PROSITE" id="PS50893">
    <property type="entry name" value="ABC_TRANSPORTER_2"/>
    <property type="match status" value="1"/>
</dbReference>
<dbReference type="SUPFAM" id="SSF52540">
    <property type="entry name" value="P-loop containing nucleoside triphosphate hydrolases"/>
    <property type="match status" value="1"/>
</dbReference>
<evidence type="ECO:0000313" key="7">
    <source>
        <dbReference type="Proteomes" id="UP000547674"/>
    </source>
</evidence>
<organism evidence="6 7">
    <name type="scientific">Eiseniibacteriota bacterium</name>
    <dbReference type="NCBI Taxonomy" id="2212470"/>
    <lineage>
        <taxon>Bacteria</taxon>
        <taxon>Candidatus Eiseniibacteriota</taxon>
    </lineage>
</organism>
<proteinExistence type="inferred from homology"/>
<dbReference type="PROSITE" id="PS00211">
    <property type="entry name" value="ABC_TRANSPORTER_1"/>
    <property type="match status" value="1"/>
</dbReference>
<reference evidence="6 7" key="1">
    <citation type="submission" date="2020-03" db="EMBL/GenBank/DDBJ databases">
        <title>Metabolic flexibility allows generalist bacteria to become dominant in a frequently disturbed ecosystem.</title>
        <authorList>
            <person name="Chen Y.-J."/>
            <person name="Leung P.M."/>
            <person name="Bay S.K."/>
            <person name="Hugenholtz P."/>
            <person name="Kessler A.J."/>
            <person name="Shelley G."/>
            <person name="Waite D.W."/>
            <person name="Cook P.L."/>
            <person name="Greening C."/>
        </authorList>
    </citation>
    <scope>NUCLEOTIDE SEQUENCE [LARGE SCALE GENOMIC DNA]</scope>
    <source>
        <strain evidence="6">SS_bin_28</strain>
    </source>
</reference>
<dbReference type="AlphaFoldDB" id="A0A7Y2E727"/>
<dbReference type="InterPro" id="IPR027417">
    <property type="entry name" value="P-loop_NTPase"/>
</dbReference>
<dbReference type="Gene3D" id="3.40.50.300">
    <property type="entry name" value="P-loop containing nucleotide triphosphate hydrolases"/>
    <property type="match status" value="1"/>
</dbReference>
<dbReference type="EMBL" id="JABDJR010000249">
    <property type="protein sequence ID" value="NNF06408.1"/>
    <property type="molecule type" value="Genomic_DNA"/>
</dbReference>
<accession>A0A7Y2E727</accession>
<dbReference type="InterPro" id="IPR050763">
    <property type="entry name" value="ABC_transporter_ATP-binding"/>
</dbReference>
<evidence type="ECO:0000313" key="6">
    <source>
        <dbReference type="EMBL" id="NNF06408.1"/>
    </source>
</evidence>
<keyword evidence="4 6" id="KW-0067">ATP-binding</keyword>
<dbReference type="GO" id="GO:0005524">
    <property type="term" value="F:ATP binding"/>
    <property type="evidence" value="ECO:0007669"/>
    <property type="project" value="UniProtKB-KW"/>
</dbReference>
<dbReference type="InterPro" id="IPR003593">
    <property type="entry name" value="AAA+_ATPase"/>
</dbReference>
<evidence type="ECO:0000259" key="5">
    <source>
        <dbReference type="PROSITE" id="PS50893"/>
    </source>
</evidence>
<dbReference type="SMART" id="SM00382">
    <property type="entry name" value="AAA"/>
    <property type="match status" value="1"/>
</dbReference>
<dbReference type="PANTHER" id="PTHR42711">
    <property type="entry name" value="ABC TRANSPORTER ATP-BINDING PROTEIN"/>
    <property type="match status" value="1"/>
</dbReference>
<dbReference type="Pfam" id="PF13732">
    <property type="entry name" value="DrrA1-3_C"/>
    <property type="match status" value="1"/>
</dbReference>
<evidence type="ECO:0000256" key="2">
    <source>
        <dbReference type="ARBA" id="ARBA00022448"/>
    </source>
</evidence>
<feature type="domain" description="ABC transporter" evidence="5">
    <location>
        <begin position="5"/>
        <end position="232"/>
    </location>
</feature>
<dbReference type="PANTHER" id="PTHR42711:SF5">
    <property type="entry name" value="ABC TRANSPORTER ATP-BINDING PROTEIN NATA"/>
    <property type="match status" value="1"/>
</dbReference>
<evidence type="ECO:0000256" key="1">
    <source>
        <dbReference type="ARBA" id="ARBA00005417"/>
    </source>
</evidence>
<dbReference type="InterPro" id="IPR025302">
    <property type="entry name" value="DrrA1/2-like_C"/>
</dbReference>
<dbReference type="Proteomes" id="UP000547674">
    <property type="component" value="Unassembled WGS sequence"/>
</dbReference>
<keyword evidence="3" id="KW-0547">Nucleotide-binding</keyword>
<evidence type="ECO:0000256" key="4">
    <source>
        <dbReference type="ARBA" id="ARBA00022840"/>
    </source>
</evidence>
<dbReference type="InterPro" id="IPR017871">
    <property type="entry name" value="ABC_transporter-like_CS"/>
</dbReference>
<evidence type="ECO:0000256" key="3">
    <source>
        <dbReference type="ARBA" id="ARBA00022741"/>
    </source>
</evidence>
<protein>
    <submittedName>
        <fullName evidence="6">ATP-binding cassette domain-containing protein</fullName>
    </submittedName>
</protein>
<keyword evidence="2" id="KW-0813">Transport</keyword>
<name>A0A7Y2E727_UNCEI</name>
<dbReference type="GO" id="GO:0016887">
    <property type="term" value="F:ATP hydrolysis activity"/>
    <property type="evidence" value="ECO:0007669"/>
    <property type="project" value="InterPro"/>
</dbReference>